<dbReference type="RefSeq" id="WP_122918678.1">
    <property type="nucleotide sequence ID" value="NZ_RHHQ01000012.1"/>
</dbReference>
<comment type="similarity">
    <text evidence="2">Belongs to the chromate ion transporter (CHR) (TC 2.A.51) family.</text>
</comment>
<feature type="transmembrane region" description="Helical" evidence="7">
    <location>
        <begin position="72"/>
        <end position="96"/>
    </location>
</feature>
<keyword evidence="6 7" id="KW-0472">Membrane</keyword>
<comment type="caution">
    <text evidence="8">The sequence shown here is derived from an EMBL/GenBank/DDBJ whole genome shotgun (WGS) entry which is preliminary data.</text>
</comment>
<dbReference type="OrthoDB" id="9027281at2"/>
<feature type="transmembrane region" description="Helical" evidence="7">
    <location>
        <begin position="160"/>
        <end position="177"/>
    </location>
</feature>
<dbReference type="GO" id="GO:0015109">
    <property type="term" value="F:chromate transmembrane transporter activity"/>
    <property type="evidence" value="ECO:0007669"/>
    <property type="project" value="InterPro"/>
</dbReference>
<gene>
    <name evidence="8" type="ORF">EDM56_14835</name>
</gene>
<evidence type="ECO:0000256" key="2">
    <source>
        <dbReference type="ARBA" id="ARBA00005262"/>
    </source>
</evidence>
<evidence type="ECO:0000313" key="9">
    <source>
        <dbReference type="Proteomes" id="UP000271031"/>
    </source>
</evidence>
<reference evidence="8 9" key="1">
    <citation type="submission" date="2018-10" db="EMBL/GenBank/DDBJ databases">
        <title>Phylogenomics of Brevibacillus.</title>
        <authorList>
            <person name="Dunlap C."/>
        </authorList>
    </citation>
    <scope>NUCLEOTIDE SEQUENCE [LARGE SCALE GENOMIC DNA]</scope>
    <source>
        <strain evidence="8 9">JCM 15716</strain>
    </source>
</reference>
<keyword evidence="5 7" id="KW-1133">Transmembrane helix</keyword>
<accession>A0A3M8DHM9</accession>
<feature type="transmembrane region" description="Helical" evidence="7">
    <location>
        <begin position="6"/>
        <end position="24"/>
    </location>
</feature>
<keyword evidence="3" id="KW-1003">Cell membrane</keyword>
<feature type="transmembrane region" description="Helical" evidence="7">
    <location>
        <begin position="108"/>
        <end position="127"/>
    </location>
</feature>
<dbReference type="PANTHER" id="PTHR43663:SF1">
    <property type="entry name" value="CHROMATE TRANSPORTER"/>
    <property type="match status" value="1"/>
</dbReference>
<evidence type="ECO:0000256" key="6">
    <source>
        <dbReference type="ARBA" id="ARBA00023136"/>
    </source>
</evidence>
<evidence type="ECO:0000256" key="4">
    <source>
        <dbReference type="ARBA" id="ARBA00022692"/>
    </source>
</evidence>
<dbReference type="Pfam" id="PF02417">
    <property type="entry name" value="Chromate_transp"/>
    <property type="match status" value="1"/>
</dbReference>
<evidence type="ECO:0000256" key="1">
    <source>
        <dbReference type="ARBA" id="ARBA00004651"/>
    </source>
</evidence>
<keyword evidence="9" id="KW-1185">Reference proteome</keyword>
<evidence type="ECO:0000256" key="5">
    <source>
        <dbReference type="ARBA" id="ARBA00022989"/>
    </source>
</evidence>
<dbReference type="PANTHER" id="PTHR43663">
    <property type="entry name" value="CHROMATE TRANSPORT PROTEIN-RELATED"/>
    <property type="match status" value="1"/>
</dbReference>
<dbReference type="AlphaFoldDB" id="A0A3M8DHM9"/>
<evidence type="ECO:0000313" key="8">
    <source>
        <dbReference type="EMBL" id="RNB86981.1"/>
    </source>
</evidence>
<dbReference type="Proteomes" id="UP000271031">
    <property type="component" value="Unassembled WGS sequence"/>
</dbReference>
<protein>
    <submittedName>
        <fullName evidence="8">Chromate transporter</fullName>
    </submittedName>
</protein>
<comment type="subcellular location">
    <subcellularLocation>
        <location evidence="1">Cell membrane</location>
        <topology evidence="1">Multi-pass membrane protein</topology>
    </subcellularLocation>
</comment>
<dbReference type="EMBL" id="RHHQ01000012">
    <property type="protein sequence ID" value="RNB86981.1"/>
    <property type="molecule type" value="Genomic_DNA"/>
</dbReference>
<dbReference type="GO" id="GO:0005886">
    <property type="term" value="C:plasma membrane"/>
    <property type="evidence" value="ECO:0007669"/>
    <property type="project" value="UniProtKB-SubCell"/>
</dbReference>
<sequence>MLWDLLLAFLKIGFVSFGGGYAMIPVIEYEVQRHGWLTTPQFTDVIALAGMSPGPLATNAAVFVGYKTAGILGAIIAGVGISLPSFLIIILLSLYLARISQHPLLQSAFYGLRPMITGLICYAAIRFAVQNDIIGGAGGFDGAGVLIMLGALAVLMFTKIHPVFVILLSGVAGIVIYS</sequence>
<organism evidence="8 9">
    <name type="scientific">Brevibacillus fluminis</name>
    <dbReference type="NCBI Taxonomy" id="511487"/>
    <lineage>
        <taxon>Bacteria</taxon>
        <taxon>Bacillati</taxon>
        <taxon>Bacillota</taxon>
        <taxon>Bacilli</taxon>
        <taxon>Bacillales</taxon>
        <taxon>Paenibacillaceae</taxon>
        <taxon>Brevibacillus</taxon>
    </lineage>
</organism>
<dbReference type="InterPro" id="IPR003370">
    <property type="entry name" value="Chromate_transpt"/>
</dbReference>
<keyword evidence="4 7" id="KW-0812">Transmembrane</keyword>
<feature type="transmembrane region" description="Helical" evidence="7">
    <location>
        <begin position="133"/>
        <end position="155"/>
    </location>
</feature>
<name>A0A3M8DHM9_9BACL</name>
<dbReference type="InterPro" id="IPR052518">
    <property type="entry name" value="CHR_Transporter"/>
</dbReference>
<evidence type="ECO:0000256" key="7">
    <source>
        <dbReference type="SAM" id="Phobius"/>
    </source>
</evidence>
<proteinExistence type="inferred from homology"/>
<evidence type="ECO:0000256" key="3">
    <source>
        <dbReference type="ARBA" id="ARBA00022475"/>
    </source>
</evidence>